<dbReference type="AlphaFoldDB" id="A0A7X5XAF5"/>
<sequence length="150" mass="14882">MGAGRRCGRRRVGRGGGVVSFIGCRARPGARERPSACSGPALSPAGPVAVAAVGGGSVTGLGPDVVAVAAVGGGSATGLGPPDVVARSWWRSAPPSRVSASPPREADGVAPGVLSRARRLEASATIQRRWRVTSSSGLAPHSRAKRSTGA</sequence>
<gene>
    <name evidence="2" type="ORF">SMALB_7739</name>
</gene>
<evidence type="ECO:0000313" key="2">
    <source>
        <dbReference type="EMBL" id="NIY69615.1"/>
    </source>
</evidence>
<reference evidence="2 3" key="1">
    <citation type="submission" date="2020-02" db="EMBL/GenBank/DDBJ databases">
        <title>Streptomyces malaysiensis DSM14702 (JHCC583434, PFL_A843) Genome sequencing and assembly.</title>
        <authorList>
            <person name="Samborskyy M."/>
        </authorList>
    </citation>
    <scope>NUCLEOTIDE SEQUENCE [LARGE SCALE GENOMIC DNA]</scope>
    <source>
        <strain evidence="2 3">DSM 14702</strain>
    </source>
</reference>
<accession>A0A7X5XAF5</accession>
<protein>
    <submittedName>
        <fullName evidence="2">Uncharacterized protein</fullName>
    </submittedName>
</protein>
<proteinExistence type="predicted"/>
<dbReference type="EMBL" id="JAALLH010000002">
    <property type="protein sequence ID" value="NIY69615.1"/>
    <property type="molecule type" value="Genomic_DNA"/>
</dbReference>
<feature type="region of interest" description="Disordered" evidence="1">
    <location>
        <begin position="131"/>
        <end position="150"/>
    </location>
</feature>
<evidence type="ECO:0000313" key="3">
    <source>
        <dbReference type="Proteomes" id="UP000536624"/>
    </source>
</evidence>
<organism evidence="2 3">
    <name type="scientific">Streptomyces malaysiensis</name>
    <dbReference type="NCBI Taxonomy" id="92644"/>
    <lineage>
        <taxon>Bacteria</taxon>
        <taxon>Bacillati</taxon>
        <taxon>Actinomycetota</taxon>
        <taxon>Actinomycetes</taxon>
        <taxon>Kitasatosporales</taxon>
        <taxon>Streptomycetaceae</taxon>
        <taxon>Streptomyces</taxon>
        <taxon>Streptomyces violaceusniger group</taxon>
    </lineage>
</organism>
<name>A0A7X5XAF5_STRMQ</name>
<evidence type="ECO:0000256" key="1">
    <source>
        <dbReference type="SAM" id="MobiDB-lite"/>
    </source>
</evidence>
<comment type="caution">
    <text evidence="2">The sequence shown here is derived from an EMBL/GenBank/DDBJ whole genome shotgun (WGS) entry which is preliminary data.</text>
</comment>
<dbReference type="Proteomes" id="UP000536624">
    <property type="component" value="Unassembled WGS sequence"/>
</dbReference>